<name>A0A553BBX4_9FLAO</name>
<sequence>MTEPQQQIKGLSGDEVLQSRAKYGPNSLAHQDKNTFLTSLIEMVKEPMFLKTKMEPESLLPKVFRKL</sequence>
<evidence type="ECO:0000313" key="3">
    <source>
        <dbReference type="EMBL" id="TRX05756.1"/>
    </source>
</evidence>
<accession>A0A553BBX4</accession>
<dbReference type="Proteomes" id="UP000318669">
    <property type="component" value="Unassembled WGS sequence"/>
</dbReference>
<organism evidence="3 5">
    <name type="scientific">Flavobacterium gawalongense</name>
    <dbReference type="NCBI Taxonomy" id="2594432"/>
    <lineage>
        <taxon>Bacteria</taxon>
        <taxon>Pseudomonadati</taxon>
        <taxon>Bacteroidota</taxon>
        <taxon>Flavobacteriia</taxon>
        <taxon>Flavobacteriales</taxon>
        <taxon>Flavobacteriaceae</taxon>
        <taxon>Flavobacterium</taxon>
    </lineage>
</organism>
<evidence type="ECO:0000313" key="4">
    <source>
        <dbReference type="Proteomes" id="UP000318528"/>
    </source>
</evidence>
<protein>
    <recommendedName>
        <fullName evidence="1">Cation-transporting P-type ATPase N-terminal domain-containing protein</fullName>
    </recommendedName>
</protein>
<gene>
    <name evidence="3" type="ORF">FNW11_15770</name>
    <name evidence="2" type="ORF">FNW12_16155</name>
</gene>
<comment type="caution">
    <text evidence="3">The sequence shown here is derived from an EMBL/GenBank/DDBJ whole genome shotgun (WGS) entry which is preliminary data.</text>
</comment>
<dbReference type="InterPro" id="IPR004014">
    <property type="entry name" value="ATPase_P-typ_cation-transptr_N"/>
</dbReference>
<evidence type="ECO:0000313" key="5">
    <source>
        <dbReference type="Proteomes" id="UP000318669"/>
    </source>
</evidence>
<dbReference type="EMBL" id="VJZN01000039">
    <property type="protein sequence ID" value="TRX02543.1"/>
    <property type="molecule type" value="Genomic_DNA"/>
</dbReference>
<proteinExistence type="predicted"/>
<feature type="domain" description="Cation-transporting P-type ATPase N-terminal" evidence="1">
    <location>
        <begin position="8"/>
        <end position="49"/>
    </location>
</feature>
<dbReference type="Proteomes" id="UP000318528">
    <property type="component" value="Unassembled WGS sequence"/>
</dbReference>
<dbReference type="Pfam" id="PF00690">
    <property type="entry name" value="Cation_ATPase_N"/>
    <property type="match status" value="1"/>
</dbReference>
<dbReference type="RefSeq" id="WP_143388738.1">
    <property type="nucleotide sequence ID" value="NZ_VJZL01000042.1"/>
</dbReference>
<evidence type="ECO:0000313" key="2">
    <source>
        <dbReference type="EMBL" id="TRX02543.1"/>
    </source>
</evidence>
<reference evidence="4 5" key="1">
    <citation type="submission" date="2019-07" db="EMBL/GenBank/DDBJ databases">
        <title>Novel species of Flavobacterium.</title>
        <authorList>
            <person name="Liu Q."/>
            <person name="Xin Y.-H."/>
        </authorList>
    </citation>
    <scope>NUCLEOTIDE SEQUENCE [LARGE SCALE GENOMIC DNA]</scope>
    <source>
        <strain evidence="2 4">GSP39</strain>
        <strain evidence="3 5">GSR22</strain>
    </source>
</reference>
<dbReference type="AlphaFoldDB" id="A0A553BBX4"/>
<evidence type="ECO:0000259" key="1">
    <source>
        <dbReference type="Pfam" id="PF00690"/>
    </source>
</evidence>
<dbReference type="SUPFAM" id="SSF81665">
    <property type="entry name" value="Calcium ATPase, transmembrane domain M"/>
    <property type="match status" value="1"/>
</dbReference>
<dbReference type="InterPro" id="IPR023298">
    <property type="entry name" value="ATPase_P-typ_TM_dom_sf"/>
</dbReference>
<dbReference type="EMBL" id="VJZL01000042">
    <property type="protein sequence ID" value="TRX05756.1"/>
    <property type="molecule type" value="Genomic_DNA"/>
</dbReference>
<keyword evidence="4" id="KW-1185">Reference proteome</keyword>